<reference evidence="2 3" key="1">
    <citation type="submission" date="2014-04" db="EMBL/GenBank/DDBJ databases">
        <authorList>
            <consortium name="DOE Joint Genome Institute"/>
            <person name="Kuo A."/>
            <person name="Kohler A."/>
            <person name="Nagy L.G."/>
            <person name="Floudas D."/>
            <person name="Copeland A."/>
            <person name="Barry K.W."/>
            <person name="Cichocki N."/>
            <person name="Veneault-Fourrey C."/>
            <person name="LaButti K."/>
            <person name="Lindquist E.A."/>
            <person name="Lipzen A."/>
            <person name="Lundell T."/>
            <person name="Morin E."/>
            <person name="Murat C."/>
            <person name="Sun H."/>
            <person name="Tunlid A."/>
            <person name="Henrissat B."/>
            <person name="Grigoriev I.V."/>
            <person name="Hibbett D.S."/>
            <person name="Martin F."/>
            <person name="Nordberg H.P."/>
            <person name="Cantor M.N."/>
            <person name="Hua S.X."/>
        </authorList>
    </citation>
    <scope>NUCLEOTIDE SEQUENCE [LARGE SCALE GENOMIC DNA]</scope>
    <source>
        <strain evidence="2 3">Foug A</strain>
    </source>
</reference>
<dbReference type="AlphaFoldDB" id="A0A0C2ZHG5"/>
<dbReference type="EMBL" id="KN822218">
    <property type="protein sequence ID" value="KIM52252.1"/>
    <property type="molecule type" value="Genomic_DNA"/>
</dbReference>
<evidence type="ECO:0000313" key="2">
    <source>
        <dbReference type="EMBL" id="KIM52252.1"/>
    </source>
</evidence>
<evidence type="ECO:0000256" key="1">
    <source>
        <dbReference type="SAM" id="MobiDB-lite"/>
    </source>
</evidence>
<dbReference type="InParanoid" id="A0A0C2ZHG5"/>
<reference evidence="3" key="2">
    <citation type="submission" date="2015-01" db="EMBL/GenBank/DDBJ databases">
        <title>Evolutionary Origins and Diversification of the Mycorrhizal Mutualists.</title>
        <authorList>
            <consortium name="DOE Joint Genome Institute"/>
            <consortium name="Mycorrhizal Genomics Consortium"/>
            <person name="Kohler A."/>
            <person name="Kuo A."/>
            <person name="Nagy L.G."/>
            <person name="Floudas D."/>
            <person name="Copeland A."/>
            <person name="Barry K.W."/>
            <person name="Cichocki N."/>
            <person name="Veneault-Fourrey C."/>
            <person name="LaButti K."/>
            <person name="Lindquist E.A."/>
            <person name="Lipzen A."/>
            <person name="Lundell T."/>
            <person name="Morin E."/>
            <person name="Murat C."/>
            <person name="Riley R."/>
            <person name="Ohm R."/>
            <person name="Sun H."/>
            <person name="Tunlid A."/>
            <person name="Henrissat B."/>
            <person name="Grigoriev I.V."/>
            <person name="Hibbett D.S."/>
            <person name="Martin F."/>
        </authorList>
    </citation>
    <scope>NUCLEOTIDE SEQUENCE [LARGE SCALE GENOMIC DNA]</scope>
    <source>
        <strain evidence="3">Foug A</strain>
    </source>
</reference>
<feature type="compositionally biased region" description="Basic and acidic residues" evidence="1">
    <location>
        <begin position="1"/>
        <end position="10"/>
    </location>
</feature>
<keyword evidence="3" id="KW-1185">Reference proteome</keyword>
<sequence>MQPMGADERATQNWRNLNGNEPEKPLCTAIRQVKTYVPTQILIEVHGEGACIPQASDTPATWSRRASYPSWGTQLVH</sequence>
<feature type="region of interest" description="Disordered" evidence="1">
    <location>
        <begin position="1"/>
        <end position="23"/>
    </location>
</feature>
<evidence type="ECO:0000313" key="3">
    <source>
        <dbReference type="Proteomes" id="UP000053989"/>
    </source>
</evidence>
<feature type="region of interest" description="Disordered" evidence="1">
    <location>
        <begin position="55"/>
        <end position="77"/>
    </location>
</feature>
<gene>
    <name evidence="2" type="ORF">SCLCIDRAFT_1223934</name>
</gene>
<organism evidence="2 3">
    <name type="scientific">Scleroderma citrinum Foug A</name>
    <dbReference type="NCBI Taxonomy" id="1036808"/>
    <lineage>
        <taxon>Eukaryota</taxon>
        <taxon>Fungi</taxon>
        <taxon>Dikarya</taxon>
        <taxon>Basidiomycota</taxon>
        <taxon>Agaricomycotina</taxon>
        <taxon>Agaricomycetes</taxon>
        <taxon>Agaricomycetidae</taxon>
        <taxon>Boletales</taxon>
        <taxon>Sclerodermatineae</taxon>
        <taxon>Sclerodermataceae</taxon>
        <taxon>Scleroderma</taxon>
    </lineage>
</organism>
<dbReference type="Proteomes" id="UP000053989">
    <property type="component" value="Unassembled WGS sequence"/>
</dbReference>
<protein>
    <submittedName>
        <fullName evidence="2">Uncharacterized protein</fullName>
    </submittedName>
</protein>
<dbReference type="HOGENOM" id="CLU_2639534_0_0_1"/>
<proteinExistence type="predicted"/>
<name>A0A0C2ZHG5_9AGAM</name>
<accession>A0A0C2ZHG5</accession>